<evidence type="ECO:0000313" key="3">
    <source>
        <dbReference type="Proteomes" id="UP000006272"/>
    </source>
</evidence>
<feature type="non-terminal residue" evidence="2">
    <location>
        <position position="88"/>
    </location>
</feature>
<protein>
    <submittedName>
        <fullName evidence="2">Uncharacterized protein</fullName>
    </submittedName>
</protein>
<feature type="compositionally biased region" description="Pro residues" evidence="1">
    <location>
        <begin position="78"/>
        <end position="88"/>
    </location>
</feature>
<sequence length="88" mass="8245">MNSPTRRARLAGVALALAAALTLVFDAPGIMALSHLLTPEAQARGGGGGPRGGGGGFGGGPHGGGGGPRPGGYGGAPRPTPPPSGGLR</sequence>
<organism evidence="2 3">
    <name type="scientific">Solidesulfovibrio magneticus str. Maddingley MBC34</name>
    <dbReference type="NCBI Taxonomy" id="1206767"/>
    <lineage>
        <taxon>Bacteria</taxon>
        <taxon>Pseudomonadati</taxon>
        <taxon>Thermodesulfobacteriota</taxon>
        <taxon>Desulfovibrionia</taxon>
        <taxon>Desulfovibrionales</taxon>
        <taxon>Desulfovibrionaceae</taxon>
        <taxon>Solidesulfovibrio</taxon>
    </lineage>
</organism>
<proteinExistence type="predicted"/>
<dbReference type="EMBL" id="ALAO01000082">
    <property type="protein sequence ID" value="EKO40276.1"/>
    <property type="molecule type" value="Genomic_DNA"/>
</dbReference>
<reference evidence="2 3" key="1">
    <citation type="submission" date="2012-07" db="EMBL/GenBank/DDBJ databases">
        <title>Draft genome sequence of Desulfovibrio magneticus str. Maddingley MBC34 obtained from a metagenomic sequence of a methanogenic enrichment isolated from coal-seam formation water in Victoria, Australia.</title>
        <authorList>
            <person name="Greenfield P."/>
            <person name="Hendry P."/>
            <person name="Li D."/>
            <person name="Rosewarne C.P."/>
            <person name="Tran-Dinh N."/>
            <person name="Elbourne L.D.H."/>
            <person name="Paulsen I.T."/>
            <person name="Midgley D.J."/>
        </authorList>
    </citation>
    <scope>NUCLEOTIDE SEQUENCE [LARGE SCALE GENOMIC DNA]</scope>
    <source>
        <strain evidence="3">Maddingley MBC34</strain>
    </source>
</reference>
<accession>K6GTJ5</accession>
<dbReference type="AlphaFoldDB" id="K6GTJ5"/>
<dbReference type="Proteomes" id="UP000006272">
    <property type="component" value="Unassembled WGS sequence"/>
</dbReference>
<feature type="region of interest" description="Disordered" evidence="1">
    <location>
        <begin position="40"/>
        <end position="88"/>
    </location>
</feature>
<comment type="caution">
    <text evidence="2">The sequence shown here is derived from an EMBL/GenBank/DDBJ whole genome shotgun (WGS) entry which is preliminary data.</text>
</comment>
<evidence type="ECO:0000313" key="2">
    <source>
        <dbReference type="EMBL" id="EKO40276.1"/>
    </source>
</evidence>
<evidence type="ECO:0000256" key="1">
    <source>
        <dbReference type="SAM" id="MobiDB-lite"/>
    </source>
</evidence>
<feature type="compositionally biased region" description="Gly residues" evidence="1">
    <location>
        <begin position="44"/>
        <end position="75"/>
    </location>
</feature>
<gene>
    <name evidence="2" type="ORF">B193_0993</name>
</gene>
<name>K6GTJ5_9BACT</name>